<evidence type="ECO:0000256" key="9">
    <source>
        <dbReference type="SAM" id="Phobius"/>
    </source>
</evidence>
<gene>
    <name evidence="12" type="ORF">CferDRAFT_1135</name>
</gene>
<evidence type="ECO:0000256" key="6">
    <source>
        <dbReference type="ARBA" id="ARBA00022840"/>
    </source>
</evidence>
<dbReference type="InterPro" id="IPR011527">
    <property type="entry name" value="ABC1_TM_dom"/>
</dbReference>
<comment type="caution">
    <text evidence="12">The sequence shown here is derived from an EMBL/GenBank/DDBJ whole genome shotgun (WGS) entry which is preliminary data.</text>
</comment>
<evidence type="ECO:0000313" key="13">
    <source>
        <dbReference type="Proteomes" id="UP000004162"/>
    </source>
</evidence>
<dbReference type="GO" id="GO:0016887">
    <property type="term" value="F:ATP hydrolysis activity"/>
    <property type="evidence" value="ECO:0007669"/>
    <property type="project" value="InterPro"/>
</dbReference>
<dbReference type="InterPro" id="IPR003593">
    <property type="entry name" value="AAA+_ATPase"/>
</dbReference>
<keyword evidence="5" id="KW-0547">Nucleotide-binding</keyword>
<dbReference type="GO" id="GO:0015421">
    <property type="term" value="F:ABC-type oligopeptide transporter activity"/>
    <property type="evidence" value="ECO:0007669"/>
    <property type="project" value="TreeGrafter"/>
</dbReference>
<dbReference type="InterPro" id="IPR027417">
    <property type="entry name" value="P-loop_NTPase"/>
</dbReference>
<proteinExistence type="predicted"/>
<evidence type="ECO:0000256" key="4">
    <source>
        <dbReference type="ARBA" id="ARBA00022692"/>
    </source>
</evidence>
<name>Q0YS62_9CHLB</name>
<dbReference type="RefSeq" id="WP_006366196.1">
    <property type="nucleotide sequence ID" value="NZ_AASE01000007.1"/>
</dbReference>
<dbReference type="InterPro" id="IPR017871">
    <property type="entry name" value="ABC_transporter-like_CS"/>
</dbReference>
<dbReference type="Proteomes" id="UP000004162">
    <property type="component" value="Unassembled WGS sequence"/>
</dbReference>
<dbReference type="PANTHER" id="PTHR43394:SF1">
    <property type="entry name" value="ATP-BINDING CASSETTE SUB-FAMILY B MEMBER 10, MITOCHONDRIAL"/>
    <property type="match status" value="1"/>
</dbReference>
<comment type="subcellular location">
    <subcellularLocation>
        <location evidence="1">Cell membrane</location>
        <topology evidence="1">Multi-pass membrane protein</topology>
    </subcellularLocation>
</comment>
<protein>
    <submittedName>
        <fullName evidence="12">ABC transporter, transmembrane region:ABC transporter related</fullName>
    </submittedName>
</protein>
<dbReference type="GO" id="GO:0005886">
    <property type="term" value="C:plasma membrane"/>
    <property type="evidence" value="ECO:0007669"/>
    <property type="project" value="UniProtKB-SubCell"/>
</dbReference>
<dbReference type="Pfam" id="PF00005">
    <property type="entry name" value="ABC_tran"/>
    <property type="match status" value="1"/>
</dbReference>
<dbReference type="SUPFAM" id="SSF52540">
    <property type="entry name" value="P-loop containing nucleoside triphosphate hydrolases"/>
    <property type="match status" value="1"/>
</dbReference>
<dbReference type="Pfam" id="PF00664">
    <property type="entry name" value="ABC_membrane"/>
    <property type="match status" value="1"/>
</dbReference>
<dbReference type="Gene3D" id="3.40.50.300">
    <property type="entry name" value="P-loop containing nucleotide triphosphate hydrolases"/>
    <property type="match status" value="1"/>
</dbReference>
<feature type="domain" description="ABC transporter" evidence="10">
    <location>
        <begin position="336"/>
        <end position="572"/>
    </location>
</feature>
<accession>Q0YS62</accession>
<keyword evidence="13" id="KW-1185">Reference proteome</keyword>
<feature type="transmembrane region" description="Helical" evidence="9">
    <location>
        <begin position="278"/>
        <end position="299"/>
    </location>
</feature>
<organism evidence="12 13">
    <name type="scientific">Chlorobium ferrooxidans DSM 13031</name>
    <dbReference type="NCBI Taxonomy" id="377431"/>
    <lineage>
        <taxon>Bacteria</taxon>
        <taxon>Pseudomonadati</taxon>
        <taxon>Chlorobiota</taxon>
        <taxon>Chlorobiia</taxon>
        <taxon>Chlorobiales</taxon>
        <taxon>Chlorobiaceae</taxon>
        <taxon>Chlorobium/Pelodictyon group</taxon>
        <taxon>Chlorobium</taxon>
    </lineage>
</organism>
<dbReference type="OrthoDB" id="593815at2"/>
<dbReference type="PANTHER" id="PTHR43394">
    <property type="entry name" value="ATP-DEPENDENT PERMEASE MDL1, MITOCHONDRIAL"/>
    <property type="match status" value="1"/>
</dbReference>
<keyword evidence="7 9" id="KW-1133">Transmembrane helix</keyword>
<evidence type="ECO:0000259" key="11">
    <source>
        <dbReference type="PROSITE" id="PS50929"/>
    </source>
</evidence>
<sequence length="583" mass="65622">MKNLLSLKPYLLRYKKNLLAGFFYVILTNLFAVIGPKYIGMAIDTMNRRFELEHVLGDTALYFLFALLSGFFLFLVRQNIIVISREIEFDLKNDYFNHLQKLPRKFYNTTSTGELISRGTNDLNAVREFLGPGIMYSLNTFFRLFFALVAMIALSPKLTFFALLPAPLLSYSVYRIGSSMQKRSKSIQESYGAITNLIQENLSGIRVVKSYTRESFEIERFQKLNKEYYSKNLSLGKLQALFFAFLTSLTAFSLLPVVWVGGVSVIEGSMTVGGIAQFIVYVSMLSWPIISIGWVTSIVQRAASAQVRLDEIFSIEPEIEENSSDINSEEEFKGALSFRNVRFHYPGQEKRPVLKNISLDIAAGSKVAIVGATGSGKSTLVNLIPRLYEPDEGTILLDGRDIRTLPLKTLRELIGFVPQVNFLFSDTIENNINWGSRENDASEVIAASRIAMLYDDVEEFPDGFETMLGEKGINLSGGQKQRACIARAIAWKPQLLVLDDALSAVDTDTEARLFEALLERLPDTTILLISHRISTVKNCDRIIVLKDGMIAESGTHAELLEENHLYAELYNQQLLEEEILSIS</sequence>
<feature type="transmembrane region" description="Helical" evidence="9">
    <location>
        <begin position="240"/>
        <end position="266"/>
    </location>
</feature>
<dbReference type="InterPro" id="IPR003439">
    <property type="entry name" value="ABC_transporter-like_ATP-bd"/>
</dbReference>
<dbReference type="InterPro" id="IPR036640">
    <property type="entry name" value="ABC1_TM_sf"/>
</dbReference>
<dbReference type="FunFam" id="3.40.50.300:FF:000221">
    <property type="entry name" value="Multidrug ABC transporter ATP-binding protein"/>
    <property type="match status" value="1"/>
</dbReference>
<dbReference type="SUPFAM" id="SSF90123">
    <property type="entry name" value="ABC transporter transmembrane region"/>
    <property type="match status" value="1"/>
</dbReference>
<evidence type="ECO:0000256" key="7">
    <source>
        <dbReference type="ARBA" id="ARBA00022989"/>
    </source>
</evidence>
<keyword evidence="3" id="KW-1003">Cell membrane</keyword>
<feature type="transmembrane region" description="Helical" evidence="9">
    <location>
        <begin position="21"/>
        <end position="39"/>
    </location>
</feature>
<dbReference type="AlphaFoldDB" id="Q0YS62"/>
<dbReference type="SMART" id="SM00382">
    <property type="entry name" value="AAA"/>
    <property type="match status" value="1"/>
</dbReference>
<dbReference type="InterPro" id="IPR039421">
    <property type="entry name" value="Type_1_exporter"/>
</dbReference>
<evidence type="ECO:0000256" key="5">
    <source>
        <dbReference type="ARBA" id="ARBA00022741"/>
    </source>
</evidence>
<dbReference type="CDD" id="cd18541">
    <property type="entry name" value="ABC_6TM_TmrB_like"/>
    <property type="match status" value="1"/>
</dbReference>
<evidence type="ECO:0000256" key="2">
    <source>
        <dbReference type="ARBA" id="ARBA00022448"/>
    </source>
</evidence>
<dbReference type="PROSITE" id="PS50929">
    <property type="entry name" value="ABC_TM1F"/>
    <property type="match status" value="1"/>
</dbReference>
<reference evidence="12 13" key="1">
    <citation type="submission" date="2006-07" db="EMBL/GenBank/DDBJ databases">
        <title>Annotation of the draft genome assembly of Chlorobium ferroxidans DSM 13031.</title>
        <authorList>
            <consortium name="US DOE Joint Genome Institute (JGI-ORNL)"/>
            <person name="Larimer F."/>
            <person name="Land M."/>
            <person name="Hauser L."/>
        </authorList>
    </citation>
    <scope>NUCLEOTIDE SEQUENCE [LARGE SCALE GENOMIC DNA]</scope>
    <source>
        <strain evidence="12 13">DSM 13031</strain>
    </source>
</reference>
<keyword evidence="2" id="KW-0813">Transport</keyword>
<dbReference type="Gene3D" id="1.20.1560.10">
    <property type="entry name" value="ABC transporter type 1, transmembrane domain"/>
    <property type="match status" value="1"/>
</dbReference>
<dbReference type="PROSITE" id="PS00211">
    <property type="entry name" value="ABC_TRANSPORTER_1"/>
    <property type="match status" value="1"/>
</dbReference>
<dbReference type="EMBL" id="AASE01000007">
    <property type="protein sequence ID" value="EAT59128.1"/>
    <property type="molecule type" value="Genomic_DNA"/>
</dbReference>
<dbReference type="PROSITE" id="PS50893">
    <property type="entry name" value="ABC_TRANSPORTER_2"/>
    <property type="match status" value="1"/>
</dbReference>
<feature type="transmembrane region" description="Helical" evidence="9">
    <location>
        <begin position="59"/>
        <end position="76"/>
    </location>
</feature>
<feature type="domain" description="ABC transmembrane type-1" evidence="11">
    <location>
        <begin position="19"/>
        <end position="301"/>
    </location>
</feature>
<evidence type="ECO:0000256" key="8">
    <source>
        <dbReference type="ARBA" id="ARBA00023136"/>
    </source>
</evidence>
<keyword evidence="8 9" id="KW-0472">Membrane</keyword>
<keyword evidence="4 9" id="KW-0812">Transmembrane</keyword>
<dbReference type="GO" id="GO:0005524">
    <property type="term" value="F:ATP binding"/>
    <property type="evidence" value="ECO:0007669"/>
    <property type="project" value="UniProtKB-KW"/>
</dbReference>
<evidence type="ECO:0000256" key="1">
    <source>
        <dbReference type="ARBA" id="ARBA00004651"/>
    </source>
</evidence>
<reference evidence="12 13" key="2">
    <citation type="submission" date="2006-07" db="EMBL/GenBank/DDBJ databases">
        <title>Sequencing of the draft genome and assembly of Chlorobium ferroxidans DSM 13031.</title>
        <authorList>
            <consortium name="US DOE Joint Genome Institute (JGI-PGF)"/>
            <person name="Copeland A."/>
            <person name="Lucas S."/>
            <person name="Lapidus A."/>
            <person name="Barry K."/>
            <person name="Glavina del Rio T."/>
            <person name="Dalin E."/>
            <person name="Tice H."/>
            <person name="Bruce D."/>
            <person name="Pitluck S."/>
            <person name="Richardson P."/>
        </authorList>
    </citation>
    <scope>NUCLEOTIDE SEQUENCE [LARGE SCALE GENOMIC DNA]</scope>
    <source>
        <strain evidence="12 13">DSM 13031</strain>
    </source>
</reference>
<evidence type="ECO:0000259" key="10">
    <source>
        <dbReference type="PROSITE" id="PS50893"/>
    </source>
</evidence>
<evidence type="ECO:0000313" key="12">
    <source>
        <dbReference type="EMBL" id="EAT59128.1"/>
    </source>
</evidence>
<evidence type="ECO:0000256" key="3">
    <source>
        <dbReference type="ARBA" id="ARBA00022475"/>
    </source>
</evidence>
<keyword evidence="6" id="KW-0067">ATP-binding</keyword>